<evidence type="ECO:0000313" key="1">
    <source>
        <dbReference type="EMBL" id="BAK00757.1"/>
    </source>
</evidence>
<proteinExistence type="evidence at transcript level"/>
<dbReference type="EMBL" id="AK369556">
    <property type="protein sequence ID" value="BAK00757.1"/>
    <property type="molecule type" value="mRNA"/>
</dbReference>
<protein>
    <submittedName>
        <fullName evidence="1">Predicted protein</fullName>
    </submittedName>
</protein>
<dbReference type="GeneID" id="123413163"/>
<dbReference type="InParanoid" id="F2E085"/>
<organism evidence="1">
    <name type="scientific">Hordeum vulgare subsp. vulgare</name>
    <name type="common">Domesticated barley</name>
    <dbReference type="NCBI Taxonomy" id="112509"/>
    <lineage>
        <taxon>Eukaryota</taxon>
        <taxon>Viridiplantae</taxon>
        <taxon>Streptophyta</taxon>
        <taxon>Embryophyta</taxon>
        <taxon>Tracheophyta</taxon>
        <taxon>Spermatophyta</taxon>
        <taxon>Magnoliopsida</taxon>
        <taxon>Liliopsida</taxon>
        <taxon>Poales</taxon>
        <taxon>Poaceae</taxon>
        <taxon>BOP clade</taxon>
        <taxon>Pooideae</taxon>
        <taxon>Triticodae</taxon>
        <taxon>Triticeae</taxon>
        <taxon>Hordeinae</taxon>
        <taxon>Hordeum</taxon>
    </lineage>
</organism>
<sequence>MEVSARLREPPAALTAPSCRGGGSLRLPQLPPSAWPTPARLSIDDTLAEHAGEFGRWQLQHFVLVSAAWALEALHTMVIIFADREPTMRCHAGEGRCGGRVGVGAGRTLSVLFRR</sequence>
<dbReference type="AlphaFoldDB" id="F2E085"/>
<dbReference type="RefSeq" id="XP_044962048.1">
    <property type="nucleotide sequence ID" value="XM_045106113.1"/>
</dbReference>
<dbReference type="STRING" id="112509.F2E085"/>
<accession>F2E085</accession>
<dbReference type="OrthoDB" id="778624at2759"/>
<name>F2E085_HORVV</name>
<reference evidence="1" key="1">
    <citation type="journal article" date="2011" name="Plant Physiol.">
        <title>Comprehensive sequence analysis of 24,783 barley full-length cDNAs derived from 12 clone libraries.</title>
        <authorList>
            <person name="Matsumoto T."/>
            <person name="Tanaka T."/>
            <person name="Sakai H."/>
            <person name="Amano N."/>
            <person name="Kanamori H."/>
            <person name="Kurita K."/>
            <person name="Kikuta A."/>
            <person name="Kamiya K."/>
            <person name="Yamamoto M."/>
            <person name="Ikawa H."/>
            <person name="Fujii N."/>
            <person name="Hori K."/>
            <person name="Itoh T."/>
            <person name="Sato K."/>
        </authorList>
    </citation>
    <scope>NUCLEOTIDE SEQUENCE</scope>
    <source>
        <tissue evidence="1">Shoot and root</tissue>
    </source>
</reference>
<dbReference type="KEGG" id="hvg:123413163"/>